<dbReference type="Gene3D" id="3.90.1150.10">
    <property type="entry name" value="Aspartate Aminotransferase, domain 1"/>
    <property type="match status" value="1"/>
</dbReference>
<dbReference type="Gene3D" id="1.20.1310.10">
    <property type="entry name" value="Cullin Repeats"/>
    <property type="match status" value="4"/>
</dbReference>
<dbReference type="InterPro" id="IPR015424">
    <property type="entry name" value="PyrdxlP-dep_Trfase"/>
</dbReference>
<dbReference type="InterPro" id="IPR045093">
    <property type="entry name" value="Cullin"/>
</dbReference>
<dbReference type="Proteomes" id="UP001219933">
    <property type="component" value="Chromosome 1"/>
</dbReference>
<evidence type="ECO:0000313" key="17">
    <source>
        <dbReference type="Proteomes" id="UP001219933"/>
    </source>
</evidence>
<dbReference type="Pfam" id="PF10557">
    <property type="entry name" value="Cullin_Nedd8"/>
    <property type="match status" value="1"/>
</dbReference>
<feature type="region of interest" description="Disordered" evidence="13">
    <location>
        <begin position="1"/>
        <end position="20"/>
    </location>
</feature>
<dbReference type="SUPFAM" id="SSF75632">
    <property type="entry name" value="Cullin homology domain"/>
    <property type="match status" value="1"/>
</dbReference>
<proteinExistence type="inferred from homology"/>
<keyword evidence="4" id="KW-1017">Isopeptide bond</keyword>
<evidence type="ECO:0000259" key="14">
    <source>
        <dbReference type="PROSITE" id="PS50039"/>
    </source>
</evidence>
<feature type="region of interest" description="Disordered" evidence="13">
    <location>
        <begin position="879"/>
        <end position="953"/>
    </location>
</feature>
<dbReference type="PROSITE" id="PS50069">
    <property type="entry name" value="CULLIN_2"/>
    <property type="match status" value="1"/>
</dbReference>
<keyword evidence="6" id="KW-0808">Transferase</keyword>
<reference evidence="16" key="1">
    <citation type="submission" date="2023-03" db="EMBL/GenBank/DDBJ databases">
        <title>Mating type loci evolution in Malassezia.</title>
        <authorList>
            <person name="Coelho M.A."/>
        </authorList>
    </citation>
    <scope>NUCLEOTIDE SEQUENCE</scope>
    <source>
        <strain evidence="16">CBS 11721</strain>
    </source>
</reference>
<feature type="compositionally biased region" description="Polar residues" evidence="13">
    <location>
        <begin position="1387"/>
        <end position="1396"/>
    </location>
</feature>
<dbReference type="InterPro" id="IPR015422">
    <property type="entry name" value="PyrdxlP-dep_Trfase_small"/>
</dbReference>
<dbReference type="FunFam" id="1.20.1310.10:FF:000001">
    <property type="entry name" value="Cullin 3"/>
    <property type="match status" value="1"/>
</dbReference>
<comment type="similarity">
    <text evidence="3">Belongs to the class-III pyridoxal-phosphate-dependent aminotransferase family.</text>
</comment>
<feature type="domain" description="Fork-head" evidence="14">
    <location>
        <begin position="1452"/>
        <end position="1528"/>
    </location>
</feature>
<evidence type="ECO:0000256" key="5">
    <source>
        <dbReference type="ARBA" id="ARBA00022576"/>
    </source>
</evidence>
<feature type="domain" description="Cullin family profile" evidence="15">
    <location>
        <begin position="444"/>
        <end position="677"/>
    </location>
</feature>
<dbReference type="InterPro" id="IPR016158">
    <property type="entry name" value="Cullin_homology"/>
</dbReference>
<dbReference type="CDD" id="cd00059">
    <property type="entry name" value="FH_FOX"/>
    <property type="match status" value="1"/>
</dbReference>
<feature type="compositionally biased region" description="Basic residues" evidence="13">
    <location>
        <begin position="1"/>
        <end position="18"/>
    </location>
</feature>
<feature type="compositionally biased region" description="Polar residues" evidence="13">
    <location>
        <begin position="917"/>
        <end position="927"/>
    </location>
</feature>
<dbReference type="GO" id="GO:0006511">
    <property type="term" value="P:ubiquitin-dependent protein catabolic process"/>
    <property type="evidence" value="ECO:0007669"/>
    <property type="project" value="InterPro"/>
</dbReference>
<gene>
    <name evidence="16" type="ORF">MCUN1_000190</name>
</gene>
<dbReference type="InterPro" id="IPR059120">
    <property type="entry name" value="Cullin-like_AB"/>
</dbReference>
<dbReference type="Pfam" id="PF00202">
    <property type="entry name" value="Aminotran_3"/>
    <property type="match status" value="1"/>
</dbReference>
<evidence type="ECO:0000313" key="16">
    <source>
        <dbReference type="EMBL" id="WFD33377.1"/>
    </source>
</evidence>
<accession>A0AAF0EQV7</accession>
<feature type="compositionally biased region" description="Low complexity" evidence="13">
    <location>
        <begin position="1361"/>
        <end position="1370"/>
    </location>
</feature>
<organism evidence="16 17">
    <name type="scientific">Malassezia cuniculi</name>
    <dbReference type="NCBI Taxonomy" id="948313"/>
    <lineage>
        <taxon>Eukaryota</taxon>
        <taxon>Fungi</taxon>
        <taxon>Dikarya</taxon>
        <taxon>Basidiomycota</taxon>
        <taxon>Ustilaginomycotina</taxon>
        <taxon>Malasseziomycetes</taxon>
        <taxon>Malasseziales</taxon>
        <taxon>Malasseziaceae</taxon>
        <taxon>Malassezia</taxon>
    </lineage>
</organism>
<evidence type="ECO:0000256" key="8">
    <source>
        <dbReference type="ARBA" id="ARBA00022898"/>
    </source>
</evidence>
<name>A0AAF0EQV7_9BASI</name>
<evidence type="ECO:0000256" key="6">
    <source>
        <dbReference type="ARBA" id="ARBA00022679"/>
    </source>
</evidence>
<feature type="compositionally biased region" description="Polar residues" evidence="13">
    <location>
        <begin position="935"/>
        <end position="946"/>
    </location>
</feature>
<evidence type="ECO:0000256" key="2">
    <source>
        <dbReference type="ARBA" id="ARBA00006019"/>
    </source>
</evidence>
<dbReference type="PRINTS" id="PR00053">
    <property type="entry name" value="FORKHEAD"/>
</dbReference>
<evidence type="ECO:0000256" key="4">
    <source>
        <dbReference type="ARBA" id="ARBA00022499"/>
    </source>
</evidence>
<dbReference type="InterPro" id="IPR001766">
    <property type="entry name" value="Fork_head_dom"/>
</dbReference>
<feature type="compositionally biased region" description="Basic residues" evidence="13">
    <location>
        <begin position="1097"/>
        <end position="1109"/>
    </location>
</feature>
<dbReference type="InterPro" id="IPR036390">
    <property type="entry name" value="WH_DNA-bd_sf"/>
</dbReference>
<dbReference type="GO" id="GO:0005634">
    <property type="term" value="C:nucleus"/>
    <property type="evidence" value="ECO:0007669"/>
    <property type="project" value="UniProtKB-SubCell"/>
</dbReference>
<dbReference type="Gene3D" id="3.30.230.130">
    <property type="entry name" value="Cullin, Chain C, Domain 2"/>
    <property type="match status" value="1"/>
</dbReference>
<feature type="compositionally biased region" description="Polar residues" evidence="13">
    <location>
        <begin position="1081"/>
        <end position="1096"/>
    </location>
</feature>
<dbReference type="SMART" id="SM00339">
    <property type="entry name" value="FH"/>
    <property type="match status" value="1"/>
</dbReference>
<dbReference type="InterPro" id="IPR005814">
    <property type="entry name" value="Aminotrans_3"/>
</dbReference>
<dbReference type="InterPro" id="IPR019559">
    <property type="entry name" value="Cullin_neddylation_domain"/>
</dbReference>
<dbReference type="InterPro" id="IPR036388">
    <property type="entry name" value="WH-like_DNA-bd_sf"/>
</dbReference>
<dbReference type="GO" id="GO:0030170">
    <property type="term" value="F:pyridoxal phosphate binding"/>
    <property type="evidence" value="ECO:0007669"/>
    <property type="project" value="InterPro"/>
</dbReference>
<dbReference type="Gene3D" id="1.10.10.10">
    <property type="entry name" value="Winged helix-like DNA-binding domain superfamily/Winged helix DNA-binding domain"/>
    <property type="match status" value="2"/>
</dbReference>
<dbReference type="InterPro" id="IPR030456">
    <property type="entry name" value="TF_fork_head_CS_2"/>
</dbReference>
<dbReference type="SUPFAM" id="SSF53383">
    <property type="entry name" value="PLP-dependent transferases"/>
    <property type="match status" value="1"/>
</dbReference>
<evidence type="ECO:0000256" key="10">
    <source>
        <dbReference type="PROSITE-ProRule" id="PRU00089"/>
    </source>
</evidence>
<dbReference type="GO" id="GO:0003700">
    <property type="term" value="F:DNA-binding transcription factor activity"/>
    <property type="evidence" value="ECO:0007669"/>
    <property type="project" value="InterPro"/>
</dbReference>
<keyword evidence="9 10" id="KW-0238">DNA-binding</keyword>
<dbReference type="SMART" id="SM00884">
    <property type="entry name" value="Cullin_Nedd8"/>
    <property type="match status" value="1"/>
</dbReference>
<evidence type="ECO:0000256" key="3">
    <source>
        <dbReference type="ARBA" id="ARBA00008954"/>
    </source>
</evidence>
<comment type="subcellular location">
    <subcellularLocation>
        <location evidence="10">Nucleus</location>
    </subcellularLocation>
</comment>
<dbReference type="EMBL" id="CP119877">
    <property type="protein sequence ID" value="WFD33377.1"/>
    <property type="molecule type" value="Genomic_DNA"/>
</dbReference>
<dbReference type="SUPFAM" id="SSF46785">
    <property type="entry name" value="Winged helix' DNA-binding domain"/>
    <property type="match status" value="2"/>
</dbReference>
<dbReference type="CDD" id="cd00610">
    <property type="entry name" value="OAT_like"/>
    <property type="match status" value="1"/>
</dbReference>
<keyword evidence="7" id="KW-0832">Ubl conjugation</keyword>
<keyword evidence="8" id="KW-0663">Pyridoxal phosphate</keyword>
<dbReference type="FunFam" id="1.10.10.10:FF:000014">
    <property type="entry name" value="Cullin 1"/>
    <property type="match status" value="1"/>
</dbReference>
<dbReference type="GO" id="GO:0043565">
    <property type="term" value="F:sequence-specific DNA binding"/>
    <property type="evidence" value="ECO:0007669"/>
    <property type="project" value="InterPro"/>
</dbReference>
<evidence type="ECO:0008006" key="18">
    <source>
        <dbReference type="Google" id="ProtNLM"/>
    </source>
</evidence>
<keyword evidence="10" id="KW-0539">Nucleus</keyword>
<dbReference type="Gene3D" id="3.40.640.10">
    <property type="entry name" value="Type I PLP-dependent aspartate aminotransferase-like (Major domain)"/>
    <property type="match status" value="1"/>
</dbReference>
<dbReference type="FunFam" id="1.10.10.10:FF:000135">
    <property type="entry name" value="forkhead box protein G1"/>
    <property type="match status" value="1"/>
</dbReference>
<evidence type="ECO:0000256" key="12">
    <source>
        <dbReference type="RuleBase" id="RU003829"/>
    </source>
</evidence>
<dbReference type="SUPFAM" id="SSF74788">
    <property type="entry name" value="Cullin repeat-like"/>
    <property type="match status" value="1"/>
</dbReference>
<dbReference type="SMART" id="SM00182">
    <property type="entry name" value="CULLIN"/>
    <property type="match status" value="1"/>
</dbReference>
<dbReference type="Pfam" id="PF26557">
    <property type="entry name" value="Cullin_AB"/>
    <property type="match status" value="1"/>
</dbReference>
<dbReference type="InterPro" id="IPR036317">
    <property type="entry name" value="Cullin_homology_sf"/>
</dbReference>
<dbReference type="FunFam" id="3.40.640.10:FF:000013">
    <property type="entry name" value="4-aminobutyrate aminotransferase"/>
    <property type="match status" value="1"/>
</dbReference>
<dbReference type="PROSITE" id="PS00600">
    <property type="entry name" value="AA_TRANSFER_CLASS_3"/>
    <property type="match status" value="1"/>
</dbReference>
<feature type="region of interest" description="Disordered" evidence="13">
    <location>
        <begin position="797"/>
        <end position="826"/>
    </location>
</feature>
<evidence type="ECO:0000256" key="11">
    <source>
        <dbReference type="PROSITE-ProRule" id="PRU00330"/>
    </source>
</evidence>
<evidence type="ECO:0000256" key="1">
    <source>
        <dbReference type="ARBA" id="ARBA00001933"/>
    </source>
</evidence>
<dbReference type="PANTHER" id="PTHR11932">
    <property type="entry name" value="CULLIN"/>
    <property type="match status" value="1"/>
</dbReference>
<dbReference type="InterPro" id="IPR016159">
    <property type="entry name" value="Cullin_repeat-like_dom_sf"/>
</dbReference>
<comment type="cofactor">
    <cofactor evidence="1">
        <name>pyridoxal 5'-phosphate</name>
        <dbReference type="ChEBI" id="CHEBI:597326"/>
    </cofactor>
</comment>
<comment type="similarity">
    <text evidence="2 11 12">Belongs to the cullin family.</text>
</comment>
<feature type="region of interest" description="Disordered" evidence="13">
    <location>
        <begin position="1249"/>
        <end position="1283"/>
    </location>
</feature>
<dbReference type="Pfam" id="PF00250">
    <property type="entry name" value="Forkhead"/>
    <property type="match status" value="1"/>
</dbReference>
<dbReference type="InterPro" id="IPR001373">
    <property type="entry name" value="Cullin_N"/>
</dbReference>
<feature type="region of interest" description="Disordered" evidence="13">
    <location>
        <begin position="1296"/>
        <end position="1396"/>
    </location>
</feature>
<protein>
    <recommendedName>
        <fullName evidence="18">Cullin-3</fullName>
    </recommendedName>
</protein>
<evidence type="ECO:0000259" key="15">
    <source>
        <dbReference type="PROSITE" id="PS50069"/>
    </source>
</evidence>
<feature type="DNA-binding region" description="Fork-head" evidence="10">
    <location>
        <begin position="1452"/>
        <end position="1528"/>
    </location>
</feature>
<dbReference type="PROSITE" id="PS00658">
    <property type="entry name" value="FORK_HEAD_2"/>
    <property type="match status" value="1"/>
</dbReference>
<evidence type="ECO:0000256" key="9">
    <source>
        <dbReference type="ARBA" id="ARBA00023125"/>
    </source>
</evidence>
<keyword evidence="5" id="KW-0032">Aminotransferase</keyword>
<evidence type="ECO:0000256" key="7">
    <source>
        <dbReference type="ARBA" id="ARBA00022843"/>
    </source>
</evidence>
<feature type="compositionally biased region" description="Polar residues" evidence="13">
    <location>
        <begin position="1341"/>
        <end position="1352"/>
    </location>
</feature>
<dbReference type="GO" id="GO:0008483">
    <property type="term" value="F:transaminase activity"/>
    <property type="evidence" value="ECO:0007669"/>
    <property type="project" value="UniProtKB-KW"/>
</dbReference>
<dbReference type="InterPro" id="IPR049704">
    <property type="entry name" value="Aminotrans_3_PPA_site"/>
</dbReference>
<dbReference type="GO" id="GO:0031625">
    <property type="term" value="F:ubiquitin protein ligase binding"/>
    <property type="evidence" value="ECO:0007669"/>
    <property type="project" value="InterPro"/>
</dbReference>
<feature type="compositionally biased region" description="Basic residues" evidence="13">
    <location>
        <begin position="902"/>
        <end position="911"/>
    </location>
</feature>
<feature type="region of interest" description="Disordered" evidence="13">
    <location>
        <begin position="1547"/>
        <end position="1625"/>
    </location>
</feature>
<evidence type="ECO:0000256" key="13">
    <source>
        <dbReference type="SAM" id="MobiDB-lite"/>
    </source>
</evidence>
<sequence>MSLGHPRRLGARGQKLRAPRSGGLTVSIDDMWARLSDAITQIQHHNISRLSYEEHYRYAYNLVLNQQGDMLYAGVSRQVQEHLVRQCESRLVPGFPLDGAAVDAARDVFAGTGGYAGRGAGIAPTLGLLPRSESGQAVLTDIPARERFLAAISAVWEDHCSCMGKIRDVLKYVDRVYVVNHGKATIWDLGLELFRDTVILSPNVPVQQNLYATLLSQLYCEREGSTVERSKIKAACGMLQALDYPRMRQESPPQSVYTHDFEPLLLATAAEYYATEATILLAQGDAAHYLVQVEKRLADEEARIASCVAQDSVAQVRAVLEKELIHAHLDEVLAMANGGLVALLESDRRDDLARLHRLFSLVEGGLAALHKALRVYATEHGRQINEQGAPGTGAGADVALNWVNGVLSFKARFDGVLYTAFASDMGAEAAVNEAFDSFINMNNRAPEYISLFIDEHLKKGTRNLSDEETDSVLDRATVLFRFIHEKDVFERYYKLHLTRRLLQGRSVSDDAERGMVAKLKVESGHGYVQKMQGMLNDMKLSTDVLGAFRNAQQRGTADATPFELNVNVLTATYWPISAPQQPAIFPPVLREACAAFERYYDTRHRGRVLSWQPSLGSAEVRVRFRARTHELIVSTYALIVLLLFEGLEHGASLGYTDILTSTALPPADLQRTLQSLACAKYRVLRKEPRSRDIGAGDRFYFNDEFTCPLARVKISQIAAKVETSAEHRETAAKVEEERKNLVEACIVRVMKSRKTLPHNDLVHEVVQQLLPRFQPSPALIKKRIESLLDREYLEAPGAQAEAPAAPQSPPQRRGSSVAPTTPVSDSDEVFARARALGLRLSRADYERTRAGITALLKANAADSPDDASRAKRPGVNFFSATVPEARPHSTSLDAVGSAEERRRRRTRRRRAMEKQILESQASPTGSVASAPAESPTGSHSPSSPLRCSTPPPRGVVVSPIAGLNKHARVSPAGKLWIAQSDEVGVDANVADDSGVYFDEDPELSQLLGWGPRRNGPGSDALDTCMDRICLLDRIMARHTSPRRMRREAKAREREYAAGCTADSFLLESPLKTTPRRDNRAQESATTATLAPPSQSRPHTHSHARQRSLHMRAQLTPRADTTPIGSTVTPLRHTETPMVTPLRFPGAGHRRNPSFTSLISPGALTPWTYSARHHGHYVAPPTLGSSPYTGDAAIALSMGGGPARYGLVYMPAPNTPLMDSDLAEHWMPEAHAGGSPARLLCVDSFPGKSPVTGDISPPSKRQSAASPLAAKSTGSATPVQVPAPSSFLSLDSGISWGSPSRPSHMGHRRVPSRRLDTISPADILYTVTPQSAPAEEPRSEGETTPTTVSTPPLRQTRRRSAVVRAASTNSVPPTHKVDVFAPEGTLGTPGSTIDTTQLDDPKRTVWQQPDGSCIVKLVSEELQAAIDSGSLEQEPEPRFYRLPPGYGSSKAKPASVSYAGLIGQAILSSSDGRLSLAEIYAWISTVYPFYERGDRGWQNSIRHNLSLNKSFVKLERESSIPGKGGWWAIAQGHEGRFCNGVYVSNPTREQSAAGNTGERAFRVTHSAPSVVSDDRSARKRRTQAVETPENDNSFKRPRSRAQGDAITPANARDRVTPMRSAGLPSSVYNSRHMPLLTDASSPPTSPLADFMPCGNVHASAPHEERPTQHPRTLGQIVDYNMQLMANGNANKSSPIISQPMRTSPDKSSIPIPSQSLAVTSPARMYPYASVPAHHSIMQQGYMHPMLLGGTPDMNVSSGAVPWLDESLAPGGNSVKEQQGRNASNAYSSTFGARHIARGVGRLTQHVFREGRGAYITTEQGARLLDMTSGIGVVNLGHCHPAVTRAAQEQCARITHAQVNIGYSAAQLELIRELLTIVPHPSLDTFFFWNSGAEAVEASIKIARAHTGKPNVIVMQGSYHGRTAATAAMTRSKTVYGERHGPLMPGVFATAFPYYAQFGLPRDTPISELVRQSLHQLRLVLKQQTAPSDTAAVIVETVIGEGGYVPAPKEFLDGVRQICDEHGLLYIADEVQAGFGRTGKMFAVEHSQSRPDILVAAKGLANGYPLSCVISRKDIMDSCKPGSLGGTYAGNAVSCAAAAAVVRAFREENVLENCNLRSKQLVDGLTHIRDTRAGGKLIEDIRGLGLMIGVQFATRGETQIAGPLTNACAERGMLILSTSAFDVVRWIPPLNVTEEEISDALAIFADALDETARAQGLVST</sequence>
<dbReference type="InterPro" id="IPR015421">
    <property type="entry name" value="PyrdxlP-dep_Trfase_major"/>
</dbReference>
<dbReference type="Pfam" id="PF00888">
    <property type="entry name" value="Cullin"/>
    <property type="match status" value="1"/>
</dbReference>
<dbReference type="PROSITE" id="PS50039">
    <property type="entry name" value="FORK_HEAD_3"/>
    <property type="match status" value="1"/>
</dbReference>
<feature type="region of interest" description="Disordered" evidence="13">
    <location>
        <begin position="1066"/>
        <end position="1130"/>
    </location>
</feature>
<dbReference type="FunFam" id="1.20.1310.10:FF:000002">
    <property type="entry name" value="cullin-3 isoform X1"/>
    <property type="match status" value="1"/>
</dbReference>
<feature type="compositionally biased region" description="Polar residues" evidence="13">
    <location>
        <begin position="813"/>
        <end position="824"/>
    </location>
</feature>
<keyword evidence="17" id="KW-1185">Reference proteome</keyword>